<dbReference type="EMBL" id="CATNWA010007251">
    <property type="protein sequence ID" value="CAI9553661.1"/>
    <property type="molecule type" value="Genomic_DNA"/>
</dbReference>
<comment type="caution">
    <text evidence="2">The sequence shown here is derived from an EMBL/GenBank/DDBJ whole genome shotgun (WGS) entry which is preliminary data.</text>
</comment>
<protein>
    <submittedName>
        <fullName evidence="2">Uncharacterized protein</fullName>
    </submittedName>
</protein>
<evidence type="ECO:0000313" key="2">
    <source>
        <dbReference type="EMBL" id="CAI9553661.1"/>
    </source>
</evidence>
<evidence type="ECO:0000313" key="3">
    <source>
        <dbReference type="Proteomes" id="UP001162483"/>
    </source>
</evidence>
<name>A0ABN9C0Y3_9NEOB</name>
<gene>
    <name evidence="2" type="ORF">SPARVUS_LOCUS4077438</name>
</gene>
<dbReference type="Proteomes" id="UP001162483">
    <property type="component" value="Unassembled WGS sequence"/>
</dbReference>
<organism evidence="2 3">
    <name type="scientific">Staurois parvus</name>
    <dbReference type="NCBI Taxonomy" id="386267"/>
    <lineage>
        <taxon>Eukaryota</taxon>
        <taxon>Metazoa</taxon>
        <taxon>Chordata</taxon>
        <taxon>Craniata</taxon>
        <taxon>Vertebrata</taxon>
        <taxon>Euteleostomi</taxon>
        <taxon>Amphibia</taxon>
        <taxon>Batrachia</taxon>
        <taxon>Anura</taxon>
        <taxon>Neobatrachia</taxon>
        <taxon>Ranoidea</taxon>
        <taxon>Ranidae</taxon>
        <taxon>Staurois</taxon>
    </lineage>
</organism>
<evidence type="ECO:0000256" key="1">
    <source>
        <dbReference type="SAM" id="SignalP"/>
    </source>
</evidence>
<feature type="chain" id="PRO_5046767984" evidence="1">
    <location>
        <begin position="19"/>
        <end position="73"/>
    </location>
</feature>
<accession>A0ABN9C0Y3</accession>
<reference evidence="2" key="1">
    <citation type="submission" date="2023-05" db="EMBL/GenBank/DDBJ databases">
        <authorList>
            <person name="Stuckert A."/>
        </authorList>
    </citation>
    <scope>NUCLEOTIDE SEQUENCE</scope>
</reference>
<feature type="signal peptide" evidence="1">
    <location>
        <begin position="1"/>
        <end position="18"/>
    </location>
</feature>
<sequence>MVCLCKFILVCNFCPVSPTYDPLLHFLYWIRYTTLLEKQLRNDANCATKSIHQKVSHTLKRDLQYLRIIQLHL</sequence>
<proteinExistence type="predicted"/>
<keyword evidence="1" id="KW-0732">Signal</keyword>
<keyword evidence="3" id="KW-1185">Reference proteome</keyword>